<sequence length="181" mass="18224">MKRGTIVGLVVAGVVVLGVGVGAAVALGGGAAGEAASEPTTTVAATPTVVAEPEPEPTETEAAEPAEDDASEADAVTPGAYVEYSEAALASAEGTRVLFFHATWCPKCRSLEASILEEGVPDGVTILKVDYDSNNALRQRYDVRQQTTVVALDEDGEATASFVAYDDPSVGAALAGVGLGG</sequence>
<evidence type="ECO:0000313" key="3">
    <source>
        <dbReference type="EMBL" id="MBB6390109.1"/>
    </source>
</evidence>
<evidence type="ECO:0000259" key="2">
    <source>
        <dbReference type="PROSITE" id="PS51352"/>
    </source>
</evidence>
<comment type="caution">
    <text evidence="3">The sequence shown here is derived from an EMBL/GenBank/DDBJ whole genome shotgun (WGS) entry which is preliminary data.</text>
</comment>
<dbReference type="CDD" id="cd02947">
    <property type="entry name" value="TRX_family"/>
    <property type="match status" value="1"/>
</dbReference>
<protein>
    <submittedName>
        <fullName evidence="3">Thiol-disulfide isomerase/thioredoxin</fullName>
    </submittedName>
</protein>
<evidence type="ECO:0000256" key="1">
    <source>
        <dbReference type="SAM" id="MobiDB-lite"/>
    </source>
</evidence>
<keyword evidence="3" id="KW-0413">Isomerase</keyword>
<dbReference type="AlphaFoldDB" id="A0A7X0KTI0"/>
<dbReference type="InterPro" id="IPR036249">
    <property type="entry name" value="Thioredoxin-like_sf"/>
</dbReference>
<name>A0A7X0KTI0_9MICO</name>
<dbReference type="PROSITE" id="PS51352">
    <property type="entry name" value="THIOREDOXIN_2"/>
    <property type="match status" value="1"/>
</dbReference>
<proteinExistence type="predicted"/>
<dbReference type="InterPro" id="IPR013766">
    <property type="entry name" value="Thioredoxin_domain"/>
</dbReference>
<organism evidence="3 4">
    <name type="scientific">Microbacterium thalassium</name>
    <dbReference type="NCBI Taxonomy" id="362649"/>
    <lineage>
        <taxon>Bacteria</taxon>
        <taxon>Bacillati</taxon>
        <taxon>Actinomycetota</taxon>
        <taxon>Actinomycetes</taxon>
        <taxon>Micrococcales</taxon>
        <taxon>Microbacteriaceae</taxon>
        <taxon>Microbacterium</taxon>
    </lineage>
</organism>
<feature type="domain" description="Thioredoxin" evidence="2">
    <location>
        <begin position="60"/>
        <end position="179"/>
    </location>
</feature>
<dbReference type="Gene3D" id="3.40.30.10">
    <property type="entry name" value="Glutaredoxin"/>
    <property type="match status" value="1"/>
</dbReference>
<keyword evidence="4" id="KW-1185">Reference proteome</keyword>
<feature type="compositionally biased region" description="Low complexity" evidence="1">
    <location>
        <begin position="33"/>
        <end position="52"/>
    </location>
</feature>
<feature type="region of interest" description="Disordered" evidence="1">
    <location>
        <begin position="32"/>
        <end position="74"/>
    </location>
</feature>
<reference evidence="3 4" key="1">
    <citation type="submission" date="2020-08" db="EMBL/GenBank/DDBJ databases">
        <title>Sequencing the genomes of 1000 actinobacteria strains.</title>
        <authorList>
            <person name="Klenk H.-P."/>
        </authorList>
    </citation>
    <scope>NUCLEOTIDE SEQUENCE [LARGE SCALE GENOMIC DNA]</scope>
    <source>
        <strain evidence="3 4">DSM 12511</strain>
    </source>
</reference>
<dbReference type="GO" id="GO:0016853">
    <property type="term" value="F:isomerase activity"/>
    <property type="evidence" value="ECO:0007669"/>
    <property type="project" value="UniProtKB-KW"/>
</dbReference>
<dbReference type="EMBL" id="JACHML010000001">
    <property type="protein sequence ID" value="MBB6390109.1"/>
    <property type="molecule type" value="Genomic_DNA"/>
</dbReference>
<dbReference type="SUPFAM" id="SSF52833">
    <property type="entry name" value="Thioredoxin-like"/>
    <property type="match status" value="1"/>
</dbReference>
<dbReference type="RefSeq" id="WP_184749370.1">
    <property type="nucleotide sequence ID" value="NZ_BAAAJR010000003.1"/>
</dbReference>
<feature type="compositionally biased region" description="Acidic residues" evidence="1">
    <location>
        <begin position="53"/>
        <end position="72"/>
    </location>
</feature>
<evidence type="ECO:0000313" key="4">
    <source>
        <dbReference type="Proteomes" id="UP000537775"/>
    </source>
</evidence>
<dbReference type="Pfam" id="PF00085">
    <property type="entry name" value="Thioredoxin"/>
    <property type="match status" value="1"/>
</dbReference>
<accession>A0A7X0KTI0</accession>
<dbReference type="Proteomes" id="UP000537775">
    <property type="component" value="Unassembled WGS sequence"/>
</dbReference>
<gene>
    <name evidence="3" type="ORF">HD594_000422</name>
</gene>